<feature type="compositionally biased region" description="Basic residues" evidence="1">
    <location>
        <begin position="1236"/>
        <end position="1253"/>
    </location>
</feature>
<feature type="region of interest" description="Disordered" evidence="1">
    <location>
        <begin position="1222"/>
        <end position="1424"/>
    </location>
</feature>
<name>A0A2A9ML92_BESBE</name>
<sequence>MDTPGASAFGPPRGPAPQQTLAGLGLDPRLSCGLAAEAGRAAAPPQSLPPGGRVRQPGMGGERGSFHELQAAAFPAPSPHSGGVPLGANEALSQLSAQLLAAQSVQRRPENAAPVNPALSPLLLQQLQVAATLDPSSLASLARPVLEARERVAGDAEHATASGALIGAAGSASLSLQQRVLQQRERAAAFAAMNEALAASSLAGAAGSREETPALSHAAFSVGHASPTGPPLGLAPGEGLAFRQAGDDKLGEGDWSHFGRKDGAEGAFRGTGVGGGPALQASSRGRLTGEDARDVLLRLSQQANLPLNPQALLPVQRQQQLASSALYPVNALSPSHASGLSSLAHPSLGHPLGGSLGQAQDSKALPLPSSAALRRSASSFPSSALPLRAAAASHASGEPSVASPALALASQSERDRILLLGQQQLLTARHESRGDLPHGETHGLTAAGELDLEREEGRRAQSSRANAKPGRKRGEGDAPRSRGRPLKSRSLVNLSGGDPGDAGAASLLPQAIQVDSRLHAAVGGYEAGAPELAQHDEGAHRKRAAVAHGARGSLTTAGAARANSDGRDGDAPVACASAGGRASLSAADAAPVASRAALTTDPSSGPLPVGARRSVAPSSPAGTGAKLRGDSPPALSAGEAGRKRRAGRLSEPLGLRHETLHDAAGGPGGAGGRGGEGGERQLGSRRGSVDSTVSPEEWRSLIPADIYDGAFSLTHSSTPPPSTPQQLPSPPPELADGGFSASASTHQLPLSPLSGAPSSCVPGASPAEPRASAPSRSAVSPADEAAALRAVLAALGGDEDQPAGAARSGASPFGASPGCLGASRTLSTFFEHLLAVDVTAAASSFVRRNSGSSKPNTGLPPVNATQRLHALQRLCASLTAALHVHQALRLEAGMRVGGTFSAEELEQSVSSPPAAGPYGLEWDREGGGDGRGPEARPADKAPREGCGVWRGGVGPQNLPIFLRVRQEQYLQQRRDWSAAFPDPYDDDEEGGTALLSAALERGDDLRVSGERGQGEEGGGNRRLVGQKVSKNVLESLLASSPTAVLDCPHRSPAGNDSTQGDAATAHARGADASQRAGGLSRGGKGRDASALAKADRDIKARALPLFLQANATQPEKPTRGAGMDDVKTERADGEYQKEGEKRAAQKDGAKLESQRDGKEHGLALGFGGGEGGQREEHRETAEESESPFVPNSRTQAGASVAPALCPAADVQALEADVVEAKEQRQLGEEREGERQLKRKKRHEKGEKKKKKRILSAEFAELVEEGIEKKKKGRGKRVNAHSECSDSDSEFSPEEESEDDRDCKRKRQRCKKGDDDDLFVPPLSRHVAAPPPDSSADPPAPLPSGAPKGEVDCEERRKKASRDSSMVTAVLRKREKKASSSASLSSAPAPGSAGGSASRRGDEAASATRNISTFLNSSRFRIPRKKTGLLDSLLEEAAKEEKTSLSHDSGTPAGSRGAEQGPDGTSAGGKRDSRQSLEEIDPWSPSPPSPPHQKPANAPKSEPTAHAELLAAPASSVSVSYPRPLHHPPPPPPPPAFLPHAHAFGASRYGRGPPLSTPVGPGAQWGDRAQRAGARAGDGGGPSGDASSGGGMLAGPNRTLRRERGNRGGTGPCQQRTTHGSASFWSANGSSHAVEGVRGLEHSRGPPNPLQRGPHLGDSGGAKPPAPPPPPPPSSDSQFLSRPPPHSLQHAAGPPSSAFAEGGGGISSYFPSRGSFSQYSEPSARPLGGGDRERGKLHLQGRREDSFEARVHHHVGYQGRSVSASRVGAEGPETDEEEEGQVSDDDWGAGDSQARRETTAAGGEGPPPKQRASGRGGGHLGYRGVRAAPQRESDEKEEGEEEADEA</sequence>
<feature type="compositionally biased region" description="Basic and acidic residues" evidence="1">
    <location>
        <begin position="921"/>
        <end position="943"/>
    </location>
</feature>
<feature type="compositionally biased region" description="Low complexity" evidence="1">
    <location>
        <begin position="1561"/>
        <end position="1574"/>
    </location>
</feature>
<protein>
    <submittedName>
        <fullName evidence="2">Uncharacterized protein</fullName>
    </submittedName>
</protein>
<evidence type="ECO:0000313" key="2">
    <source>
        <dbReference type="EMBL" id="PFH37081.1"/>
    </source>
</evidence>
<keyword evidence="3" id="KW-1185">Reference proteome</keyword>
<feature type="region of interest" description="Disordered" evidence="1">
    <location>
        <begin position="999"/>
        <end position="1026"/>
    </location>
</feature>
<feature type="compositionally biased region" description="Basic residues" evidence="1">
    <location>
        <begin position="1268"/>
        <end position="1278"/>
    </location>
</feature>
<feature type="region of interest" description="Disordered" evidence="1">
    <location>
        <begin position="1105"/>
        <end position="1200"/>
    </location>
</feature>
<evidence type="ECO:0000313" key="3">
    <source>
        <dbReference type="Proteomes" id="UP000224006"/>
    </source>
</evidence>
<feature type="region of interest" description="Disordered" evidence="1">
    <location>
        <begin position="903"/>
        <end position="949"/>
    </location>
</feature>
<accession>A0A2A9ML92</accession>
<feature type="compositionally biased region" description="Polar residues" evidence="1">
    <location>
        <begin position="1407"/>
        <end position="1418"/>
    </location>
</feature>
<feature type="compositionally biased region" description="Basic and acidic residues" evidence="1">
    <location>
        <begin position="431"/>
        <end position="441"/>
    </location>
</feature>
<feature type="compositionally biased region" description="Acidic residues" evidence="1">
    <location>
        <begin position="1284"/>
        <end position="1299"/>
    </location>
</feature>
<feature type="region of interest" description="Disordered" evidence="1">
    <location>
        <begin position="595"/>
        <end position="697"/>
    </location>
</feature>
<feature type="compositionally biased region" description="Basic and acidic residues" evidence="1">
    <location>
        <begin position="1222"/>
        <end position="1235"/>
    </location>
</feature>
<comment type="caution">
    <text evidence="2">The sequence shown here is derived from an EMBL/GenBank/DDBJ whole genome shotgun (WGS) entry which is preliminary data.</text>
</comment>
<proteinExistence type="predicted"/>
<feature type="region of interest" description="Disordered" evidence="1">
    <location>
        <begin position="1437"/>
        <end position="1845"/>
    </location>
</feature>
<dbReference type="RefSeq" id="XP_029221090.1">
    <property type="nucleotide sequence ID" value="XM_029362125.1"/>
</dbReference>
<feature type="compositionally biased region" description="Pro residues" evidence="1">
    <location>
        <begin position="718"/>
        <end position="733"/>
    </location>
</feature>
<feature type="region of interest" description="Disordered" evidence="1">
    <location>
        <begin position="351"/>
        <end position="370"/>
    </location>
</feature>
<feature type="compositionally biased region" description="Low complexity" evidence="1">
    <location>
        <begin position="748"/>
        <end position="780"/>
    </location>
</feature>
<feature type="compositionally biased region" description="Low complexity" evidence="1">
    <location>
        <begin position="1378"/>
        <end position="1397"/>
    </location>
</feature>
<feature type="region of interest" description="Disordered" evidence="1">
    <location>
        <begin position="266"/>
        <end position="286"/>
    </location>
</feature>
<feature type="compositionally biased region" description="Gly residues" evidence="1">
    <location>
        <begin position="1575"/>
        <end position="1592"/>
    </location>
</feature>
<feature type="compositionally biased region" description="Polar residues" evidence="1">
    <location>
        <begin position="1611"/>
        <end position="1630"/>
    </location>
</feature>
<evidence type="ECO:0000256" key="1">
    <source>
        <dbReference type="SAM" id="MobiDB-lite"/>
    </source>
</evidence>
<dbReference type="OrthoDB" id="3214149at2759"/>
<reference evidence="2 3" key="1">
    <citation type="submission" date="2017-09" db="EMBL/GenBank/DDBJ databases">
        <title>Genome sequencing of Besnoitia besnoiti strain Bb-Ger1.</title>
        <authorList>
            <person name="Schares G."/>
            <person name="Venepally P."/>
            <person name="Lorenzi H.A."/>
        </authorList>
    </citation>
    <scope>NUCLEOTIDE SEQUENCE [LARGE SCALE GENOMIC DNA]</scope>
    <source>
        <strain evidence="2 3">Bb-Ger1</strain>
    </source>
</reference>
<feature type="compositionally biased region" description="Acidic residues" evidence="1">
    <location>
        <begin position="1834"/>
        <end position="1845"/>
    </location>
</feature>
<feature type="compositionally biased region" description="Pro residues" evidence="1">
    <location>
        <begin position="1526"/>
        <end position="1536"/>
    </location>
</feature>
<feature type="compositionally biased region" description="Gly residues" evidence="1">
    <location>
        <begin position="665"/>
        <end position="675"/>
    </location>
</feature>
<feature type="compositionally biased region" description="Pro residues" evidence="1">
    <location>
        <begin position="1328"/>
        <end position="1343"/>
    </location>
</feature>
<dbReference type="GeneID" id="40308520"/>
<dbReference type="EMBL" id="NWUJ01000002">
    <property type="protein sequence ID" value="PFH37081.1"/>
    <property type="molecule type" value="Genomic_DNA"/>
</dbReference>
<dbReference type="VEuPathDB" id="ToxoDB:BESB_035390"/>
<feature type="compositionally biased region" description="Pro residues" evidence="1">
    <location>
        <begin position="1483"/>
        <end position="1492"/>
    </location>
</feature>
<feature type="compositionally biased region" description="Basic and acidic residues" evidence="1">
    <location>
        <begin position="1000"/>
        <end position="1014"/>
    </location>
</feature>
<dbReference type="KEGG" id="bbes:BESB_035390"/>
<organism evidence="2 3">
    <name type="scientific">Besnoitia besnoiti</name>
    <name type="common">Apicomplexan protozoan</name>
    <dbReference type="NCBI Taxonomy" id="94643"/>
    <lineage>
        <taxon>Eukaryota</taxon>
        <taxon>Sar</taxon>
        <taxon>Alveolata</taxon>
        <taxon>Apicomplexa</taxon>
        <taxon>Conoidasida</taxon>
        <taxon>Coccidia</taxon>
        <taxon>Eucoccidiorida</taxon>
        <taxon>Eimeriorina</taxon>
        <taxon>Sarcocystidae</taxon>
        <taxon>Besnoitia</taxon>
    </lineage>
</organism>
<feature type="compositionally biased region" description="Low complexity" evidence="1">
    <location>
        <begin position="1506"/>
        <end position="1519"/>
    </location>
</feature>
<feature type="region of interest" description="Disordered" evidence="1">
    <location>
        <begin position="710"/>
        <end position="780"/>
    </location>
</feature>
<feature type="compositionally biased region" description="Basic and acidic residues" evidence="1">
    <location>
        <begin position="1172"/>
        <end position="1181"/>
    </location>
</feature>
<feature type="region of interest" description="Disordered" evidence="1">
    <location>
        <begin position="431"/>
        <end position="498"/>
    </location>
</feature>
<feature type="region of interest" description="Disordered" evidence="1">
    <location>
        <begin position="1"/>
        <end position="62"/>
    </location>
</feature>
<feature type="compositionally biased region" description="Pro residues" evidence="1">
    <location>
        <begin position="1663"/>
        <end position="1673"/>
    </location>
</feature>
<dbReference type="STRING" id="94643.A0A2A9ML92"/>
<feature type="compositionally biased region" description="Acidic residues" evidence="1">
    <location>
        <begin position="1771"/>
        <end position="1787"/>
    </location>
</feature>
<feature type="compositionally biased region" description="Basic and acidic residues" evidence="1">
    <location>
        <begin position="1116"/>
        <end position="1161"/>
    </location>
</feature>
<feature type="compositionally biased region" description="Low complexity" evidence="1">
    <location>
        <begin position="1060"/>
        <end position="1072"/>
    </location>
</feature>
<dbReference type="Proteomes" id="UP000224006">
    <property type="component" value="Chromosome II"/>
</dbReference>
<gene>
    <name evidence="2" type="ORF">BESB_035390</name>
</gene>
<feature type="region of interest" description="Disordered" evidence="1">
    <location>
        <begin position="1044"/>
        <end position="1093"/>
    </location>
</feature>
<feature type="compositionally biased region" description="Basic and acidic residues" evidence="1">
    <location>
        <begin position="1729"/>
        <end position="1749"/>
    </location>
</feature>